<dbReference type="GO" id="GO:0012505">
    <property type="term" value="C:endomembrane system"/>
    <property type="evidence" value="ECO:0007669"/>
    <property type="project" value="UniProtKB-SubCell"/>
</dbReference>
<dbReference type="PROSITE" id="PS50053">
    <property type="entry name" value="UBIQUITIN_2"/>
    <property type="match status" value="1"/>
</dbReference>
<dbReference type="AlphaFoldDB" id="A0AAD9IP47"/>
<evidence type="ECO:0000259" key="6">
    <source>
        <dbReference type="PROSITE" id="PS50053"/>
    </source>
</evidence>
<dbReference type="SUPFAM" id="SSF54236">
    <property type="entry name" value="Ubiquitin-like"/>
    <property type="match status" value="1"/>
</dbReference>
<evidence type="ECO:0000313" key="7">
    <source>
        <dbReference type="EMBL" id="KAK2080272.1"/>
    </source>
</evidence>
<dbReference type="InterPro" id="IPR000626">
    <property type="entry name" value="Ubiquitin-like_dom"/>
</dbReference>
<keyword evidence="5" id="KW-1133">Transmembrane helix</keyword>
<protein>
    <recommendedName>
        <fullName evidence="6">Ubiquitin-like domain-containing protein</fullName>
    </recommendedName>
</protein>
<keyword evidence="2" id="KW-0444">Lipid biosynthesis</keyword>
<feature type="transmembrane region" description="Helical" evidence="5">
    <location>
        <begin position="78"/>
        <end position="97"/>
    </location>
</feature>
<dbReference type="Gene3D" id="3.10.20.90">
    <property type="entry name" value="Phosphatidylinositol 3-kinase Catalytic Subunit, Chain A, domain 1"/>
    <property type="match status" value="1"/>
</dbReference>
<comment type="subcellular location">
    <subcellularLocation>
        <location evidence="1">Endomembrane system</location>
        <topology evidence="1">Multi-pass membrane protein</topology>
    </subcellularLocation>
</comment>
<comment type="caution">
    <text evidence="7">The sequence shown here is derived from an EMBL/GenBank/DDBJ whole genome shotgun (WGS) entry which is preliminary data.</text>
</comment>
<feature type="domain" description="Ubiquitin-like" evidence="6">
    <location>
        <begin position="1"/>
        <end position="61"/>
    </location>
</feature>
<dbReference type="EMBL" id="JASFZW010000001">
    <property type="protein sequence ID" value="KAK2080272.1"/>
    <property type="molecule type" value="Genomic_DNA"/>
</dbReference>
<evidence type="ECO:0000256" key="1">
    <source>
        <dbReference type="ARBA" id="ARBA00004127"/>
    </source>
</evidence>
<organism evidence="7 8">
    <name type="scientific">Prototheca wickerhamii</name>
    <dbReference type="NCBI Taxonomy" id="3111"/>
    <lineage>
        <taxon>Eukaryota</taxon>
        <taxon>Viridiplantae</taxon>
        <taxon>Chlorophyta</taxon>
        <taxon>core chlorophytes</taxon>
        <taxon>Trebouxiophyceae</taxon>
        <taxon>Chlorellales</taxon>
        <taxon>Chlorellaceae</taxon>
        <taxon>Prototheca</taxon>
    </lineage>
</organism>
<keyword evidence="8" id="KW-1185">Reference proteome</keyword>
<keyword evidence="5" id="KW-0472">Membrane</keyword>
<evidence type="ECO:0000256" key="3">
    <source>
        <dbReference type="ARBA" id="ARBA00023002"/>
    </source>
</evidence>
<proteinExistence type="predicted"/>
<keyword evidence="5" id="KW-0812">Transmembrane</keyword>
<gene>
    <name evidence="7" type="ORF">QBZ16_000125</name>
</gene>
<dbReference type="GO" id="GO:0042761">
    <property type="term" value="P:very long-chain fatty acid biosynthetic process"/>
    <property type="evidence" value="ECO:0007669"/>
    <property type="project" value="TreeGrafter"/>
</dbReference>
<feature type="transmembrane region" description="Helical" evidence="5">
    <location>
        <begin position="198"/>
        <end position="217"/>
    </location>
</feature>
<evidence type="ECO:0000256" key="5">
    <source>
        <dbReference type="SAM" id="Phobius"/>
    </source>
</evidence>
<dbReference type="InterPro" id="IPR029071">
    <property type="entry name" value="Ubiquitin-like_domsf"/>
</dbReference>
<keyword evidence="4" id="KW-0443">Lipid metabolism</keyword>
<sequence length="246" mass="27713">MLITTKSSGREVKGLIARAKKLSPARLRLTLPAPAGTRPTVLEDKKTLGDYGLHDGASLVLKDLGPQIGYQMVFFWEYFGPLAIYPLFYFLPALIYGRSTEHVFAQKAALAFWTFHYGKRILETFFVHKFGHATMPVRNLVKNCSYYWSFGAFISYFVNHPLYSAPPAAQTAVAFVAATLCTLSNFKSIFFSIGTQCLPALVFTVAGAAQMAIWAGGKHRRLKRLFDGKEGRERYPKRYIMFPPLY</sequence>
<evidence type="ECO:0000256" key="2">
    <source>
        <dbReference type="ARBA" id="ARBA00022516"/>
    </source>
</evidence>
<reference evidence="7" key="1">
    <citation type="submission" date="2021-01" db="EMBL/GenBank/DDBJ databases">
        <authorList>
            <person name="Eckstrom K.M.E."/>
        </authorList>
    </citation>
    <scope>NUCLEOTIDE SEQUENCE</scope>
    <source>
        <strain evidence="7">UVCC 0001</strain>
    </source>
</reference>
<keyword evidence="3" id="KW-0560">Oxidoreductase</keyword>
<dbReference type="PANTHER" id="PTHR10556:SF28">
    <property type="entry name" value="VERY-LONG-CHAIN ENOYL-COA REDUCTASE"/>
    <property type="match status" value="1"/>
</dbReference>
<accession>A0AAD9IP47</accession>
<dbReference type="GO" id="GO:0016491">
    <property type="term" value="F:oxidoreductase activity"/>
    <property type="evidence" value="ECO:0007669"/>
    <property type="project" value="UniProtKB-KW"/>
</dbReference>
<dbReference type="PANTHER" id="PTHR10556">
    <property type="entry name" value="3-OXO-5-ALPHA-STEROID 4-DEHYDROGENASE"/>
    <property type="match status" value="1"/>
</dbReference>
<evidence type="ECO:0000256" key="4">
    <source>
        <dbReference type="ARBA" id="ARBA00023098"/>
    </source>
</evidence>
<evidence type="ECO:0000313" key="8">
    <source>
        <dbReference type="Proteomes" id="UP001255856"/>
    </source>
</evidence>
<dbReference type="InterPro" id="IPR039357">
    <property type="entry name" value="SRD5A/TECR"/>
</dbReference>
<dbReference type="Proteomes" id="UP001255856">
    <property type="component" value="Unassembled WGS sequence"/>
</dbReference>
<name>A0AAD9IP47_PROWI</name>